<dbReference type="PROSITE" id="PS51864">
    <property type="entry name" value="ASTACIN"/>
    <property type="match status" value="1"/>
</dbReference>
<dbReference type="PANTHER" id="PTHR10127">
    <property type="entry name" value="DISCOIDIN, CUB, EGF, LAMININ , AND ZINC METALLOPROTEASE DOMAIN CONTAINING"/>
    <property type="match status" value="1"/>
</dbReference>
<dbReference type="Proteomes" id="UP000186922">
    <property type="component" value="Unassembled WGS sequence"/>
</dbReference>
<dbReference type="Gene3D" id="3.40.390.10">
    <property type="entry name" value="Collagenase (Catalytic Domain)"/>
    <property type="match status" value="1"/>
</dbReference>
<feature type="compositionally biased region" description="Low complexity" evidence="3">
    <location>
        <begin position="410"/>
        <end position="497"/>
    </location>
</feature>
<keyword evidence="2" id="KW-0378">Hydrolase</keyword>
<evidence type="ECO:0000313" key="5">
    <source>
        <dbReference type="EMBL" id="GAU97116.1"/>
    </source>
</evidence>
<dbReference type="GO" id="GO:0004222">
    <property type="term" value="F:metalloendopeptidase activity"/>
    <property type="evidence" value="ECO:0007669"/>
    <property type="project" value="UniProtKB-UniRule"/>
</dbReference>
<dbReference type="InterPro" id="IPR001506">
    <property type="entry name" value="Peptidase_M12A"/>
</dbReference>
<protein>
    <recommendedName>
        <fullName evidence="2">Metalloendopeptidase</fullName>
        <ecNumber evidence="2">3.4.24.-</ecNumber>
    </recommendedName>
</protein>
<evidence type="ECO:0000256" key="1">
    <source>
        <dbReference type="PROSITE-ProRule" id="PRU01211"/>
    </source>
</evidence>
<gene>
    <name evidence="5" type="primary">RvY_08469-1</name>
    <name evidence="5" type="synonym">RvY_08469.1</name>
    <name evidence="5" type="ORF">RvY_08469</name>
</gene>
<comment type="caution">
    <text evidence="1">Lacks conserved residue(s) required for the propagation of feature annotation.</text>
</comment>
<evidence type="ECO:0000313" key="6">
    <source>
        <dbReference type="Proteomes" id="UP000186922"/>
    </source>
</evidence>
<keyword evidence="2" id="KW-0862">Zinc</keyword>
<dbReference type="PRINTS" id="PR00480">
    <property type="entry name" value="ASTACIN"/>
</dbReference>
<dbReference type="Pfam" id="PF01400">
    <property type="entry name" value="Astacin"/>
    <property type="match status" value="1"/>
</dbReference>
<feature type="signal peptide" evidence="2">
    <location>
        <begin position="1"/>
        <end position="23"/>
    </location>
</feature>
<sequence length="732" mass="78946">MLRDLFPVLSPTISLFFITLAQAQEQYGAGLDAIFEPGSPIEARTLNSDKSFSRWPKRSRIPYVINPRYSPIESSLIRAAINQIMADLNYWVTFAAVKLDSAEFKIHITPLRADNKTFESMCYSFPGMLSSAPRMAASGMTEQRLVIARGPTGCLDGTLHSIMKNLIVVLGKRNEHQRGDRDKFIEIYPGNITTDGRASYRKYSPSEASWQLFPYDYCSITHQQQSDHALPGTVAFSVLEPPYFIPKLNRLSEYDCRLILILYGGDPSACSKLNCSALALPTKPEPKPAAMLVLSTTASTAVPSTTTTAFLEDDATVSGMEIPNAGPAFEQPSVIAQPTPQTALVSSTIGSSPNRQSAKLPGTVNPTVTHGNGITTVCYHFPSFSTSAGVPGGSEVNIADSTGNRLGPNAASSVPSTTEATSAPSTARKSTAAPSTTRRSTAKLTTTPTTTTTATTTITTTTTEPTTTETTKTTTTEIETTPEPTTEVTAEATPETPSSTVETIGLRQQAISVECAGVNFCSTKVDQVSMYMDGETSILFSGNCTQRIDKKFTLLGSPKPIHEALPHKNIFAPLKAVWTDLQDGRYRLHVIDRNGIQRGCSMDNCEREVNMMSIAFPTRSVFAVQAGQTSIFRMFSVNEKGTGVRDLAKPTASIPIDHINGNQASSRLARISGGWMYYGQDGEGTVSLIGLDKDGTQYVGDVVVDLTRVPAYFTLKSNSAAVPLSNLLHPCD</sequence>
<keyword evidence="2" id="KW-0479">Metal-binding</keyword>
<keyword evidence="2" id="KW-0732">Signal</keyword>
<proteinExistence type="predicted"/>
<dbReference type="EMBL" id="BDGG01000004">
    <property type="protein sequence ID" value="GAU97116.1"/>
    <property type="molecule type" value="Genomic_DNA"/>
</dbReference>
<name>A0A1D1V5V4_RAMVA</name>
<feature type="region of interest" description="Disordered" evidence="3">
    <location>
        <begin position="340"/>
        <end position="366"/>
    </location>
</feature>
<feature type="domain" description="Peptidase M12A" evidence="4">
    <location>
        <begin position="44"/>
        <end position="271"/>
    </location>
</feature>
<comment type="caution">
    <text evidence="5">The sequence shown here is derived from an EMBL/GenBank/DDBJ whole genome shotgun (WGS) entry which is preliminary data.</text>
</comment>
<dbReference type="InterPro" id="IPR024079">
    <property type="entry name" value="MetalloPept_cat_dom_sf"/>
</dbReference>
<dbReference type="PANTHER" id="PTHR10127:SF883">
    <property type="entry name" value="ZINC METALLOPROTEINASE NAS-8"/>
    <property type="match status" value="1"/>
</dbReference>
<feature type="chain" id="PRO_5008811109" description="Metalloendopeptidase" evidence="2">
    <location>
        <begin position="24"/>
        <end position="732"/>
    </location>
</feature>
<evidence type="ECO:0000256" key="2">
    <source>
        <dbReference type="RuleBase" id="RU361183"/>
    </source>
</evidence>
<dbReference type="SUPFAM" id="SSF55486">
    <property type="entry name" value="Metalloproteases ('zincins'), catalytic domain"/>
    <property type="match status" value="1"/>
</dbReference>
<evidence type="ECO:0000256" key="3">
    <source>
        <dbReference type="SAM" id="MobiDB-lite"/>
    </source>
</evidence>
<evidence type="ECO:0000259" key="4">
    <source>
        <dbReference type="PROSITE" id="PS51864"/>
    </source>
</evidence>
<dbReference type="GO" id="GO:0006508">
    <property type="term" value="P:proteolysis"/>
    <property type="evidence" value="ECO:0007669"/>
    <property type="project" value="UniProtKB-KW"/>
</dbReference>
<keyword evidence="6" id="KW-1185">Reference proteome</keyword>
<dbReference type="AlphaFoldDB" id="A0A1D1V5V4"/>
<reference evidence="5 6" key="1">
    <citation type="journal article" date="2016" name="Nat. Commun.">
        <title>Extremotolerant tardigrade genome and improved radiotolerance of human cultured cells by tardigrade-unique protein.</title>
        <authorList>
            <person name="Hashimoto T."/>
            <person name="Horikawa D.D."/>
            <person name="Saito Y."/>
            <person name="Kuwahara H."/>
            <person name="Kozuka-Hata H."/>
            <person name="Shin-I T."/>
            <person name="Minakuchi Y."/>
            <person name="Ohishi K."/>
            <person name="Motoyama A."/>
            <person name="Aizu T."/>
            <person name="Enomoto A."/>
            <person name="Kondo K."/>
            <person name="Tanaka S."/>
            <person name="Hara Y."/>
            <person name="Koshikawa S."/>
            <person name="Sagara H."/>
            <person name="Miura T."/>
            <person name="Yokobori S."/>
            <person name="Miyagawa K."/>
            <person name="Suzuki Y."/>
            <person name="Kubo T."/>
            <person name="Oyama M."/>
            <person name="Kohara Y."/>
            <person name="Fujiyama A."/>
            <person name="Arakawa K."/>
            <person name="Katayama T."/>
            <person name="Toyoda A."/>
            <person name="Kunieda T."/>
        </authorList>
    </citation>
    <scope>NUCLEOTIDE SEQUENCE [LARGE SCALE GENOMIC DNA]</scope>
    <source>
        <strain evidence="5 6">YOKOZUNA-1</strain>
    </source>
</reference>
<keyword evidence="2" id="KW-0482">Metalloprotease</keyword>
<accession>A0A1D1V5V4</accession>
<feature type="region of interest" description="Disordered" evidence="3">
    <location>
        <begin position="395"/>
        <end position="501"/>
    </location>
</feature>
<dbReference type="GO" id="GO:0046872">
    <property type="term" value="F:metal ion binding"/>
    <property type="evidence" value="ECO:0007669"/>
    <property type="project" value="UniProtKB-KW"/>
</dbReference>
<feature type="compositionally biased region" description="Polar residues" evidence="3">
    <location>
        <begin position="340"/>
        <end position="357"/>
    </location>
</feature>
<comment type="cofactor">
    <cofactor evidence="2">
        <name>Zn(2+)</name>
        <dbReference type="ChEBI" id="CHEBI:29105"/>
    </cofactor>
    <text evidence="2">Binds 1 zinc ion per subunit.</text>
</comment>
<dbReference type="OrthoDB" id="10496613at2759"/>
<organism evidence="5 6">
    <name type="scientific">Ramazzottius varieornatus</name>
    <name type="common">Water bear</name>
    <name type="synonym">Tardigrade</name>
    <dbReference type="NCBI Taxonomy" id="947166"/>
    <lineage>
        <taxon>Eukaryota</taxon>
        <taxon>Metazoa</taxon>
        <taxon>Ecdysozoa</taxon>
        <taxon>Tardigrada</taxon>
        <taxon>Eutardigrada</taxon>
        <taxon>Parachela</taxon>
        <taxon>Hypsibioidea</taxon>
        <taxon>Ramazzottiidae</taxon>
        <taxon>Ramazzottius</taxon>
    </lineage>
</organism>
<dbReference type="EC" id="3.4.24.-" evidence="2"/>
<keyword evidence="2" id="KW-0645">Protease</keyword>